<dbReference type="EC" id="3.1.11.5" evidence="2"/>
<dbReference type="GO" id="GO:0008854">
    <property type="term" value="F:exodeoxyribonuclease V activity"/>
    <property type="evidence" value="ECO:0007669"/>
    <property type="project" value="UniProtKB-EC"/>
</dbReference>
<sequence>MRTHRLQQPRHQGQRHHGRFVDHNHVVRQPVPAIVFEP</sequence>
<protein>
    <submittedName>
        <fullName evidence="2">Exodeoxyribonuclease V, alpha subunit domain protein</fullName>
        <ecNumber evidence="2">3.1.11.5</ecNumber>
    </submittedName>
</protein>
<dbReference type="EMBL" id="JAOB01000033">
    <property type="protein sequence ID" value="EUA52208.1"/>
    <property type="molecule type" value="Genomic_DNA"/>
</dbReference>
<organism evidence="2">
    <name type="scientific">Mycobacterium xenopi 4042</name>
    <dbReference type="NCBI Taxonomy" id="1299334"/>
    <lineage>
        <taxon>Bacteria</taxon>
        <taxon>Bacillati</taxon>
        <taxon>Actinomycetota</taxon>
        <taxon>Actinomycetes</taxon>
        <taxon>Mycobacteriales</taxon>
        <taxon>Mycobacteriaceae</taxon>
        <taxon>Mycobacterium</taxon>
    </lineage>
</organism>
<evidence type="ECO:0000313" key="2">
    <source>
        <dbReference type="EMBL" id="EUA52208.1"/>
    </source>
</evidence>
<proteinExistence type="predicted"/>
<name>X8C9S8_MYCXE</name>
<reference evidence="2" key="1">
    <citation type="submission" date="2014-01" db="EMBL/GenBank/DDBJ databases">
        <authorList>
            <person name="Brown-Elliot B."/>
            <person name="Wallace R."/>
            <person name="Lenaerts A."/>
            <person name="Ordway D."/>
            <person name="DeGroote M.A."/>
            <person name="Parker T."/>
            <person name="Sizemore C."/>
            <person name="Tallon L.J."/>
            <person name="Sadzewicz L.K."/>
            <person name="Sengamalay N."/>
            <person name="Fraser C.M."/>
            <person name="Hine E."/>
            <person name="Shefchek K.A."/>
            <person name="Das S.P."/>
            <person name="Tettelin H."/>
        </authorList>
    </citation>
    <scope>NUCLEOTIDE SEQUENCE [LARGE SCALE GENOMIC DNA]</scope>
    <source>
        <strain evidence="2">4042</strain>
    </source>
</reference>
<feature type="region of interest" description="Disordered" evidence="1">
    <location>
        <begin position="1"/>
        <end position="20"/>
    </location>
</feature>
<keyword evidence="2" id="KW-0378">Hydrolase</keyword>
<gene>
    <name evidence="2" type="primary">recD</name>
    <name evidence="2" type="ORF">I553_2394</name>
</gene>
<comment type="caution">
    <text evidence="2">The sequence shown here is derived from an EMBL/GenBank/DDBJ whole genome shotgun (WGS) entry which is preliminary data.</text>
</comment>
<evidence type="ECO:0000256" key="1">
    <source>
        <dbReference type="SAM" id="MobiDB-lite"/>
    </source>
</evidence>
<accession>X8C9S8</accession>
<feature type="compositionally biased region" description="Basic residues" evidence="1">
    <location>
        <begin position="1"/>
        <end position="18"/>
    </location>
</feature>
<dbReference type="AlphaFoldDB" id="X8C9S8"/>